<dbReference type="HOGENOM" id="CLU_030684_2_0_1"/>
<dbReference type="Proteomes" id="UP000008810">
    <property type="component" value="Chromosome 5"/>
</dbReference>
<gene>
    <name evidence="2" type="ORF">BRADI_5g23000v3</name>
</gene>
<protein>
    <recommendedName>
        <fullName evidence="1">DUF3615 domain-containing protein</fullName>
    </recommendedName>
</protein>
<evidence type="ECO:0000259" key="1">
    <source>
        <dbReference type="Pfam" id="PF12274"/>
    </source>
</evidence>
<dbReference type="OMA" id="YIYQNAR"/>
<keyword evidence="4" id="KW-1185">Reference proteome</keyword>
<sequence>MATFLGLRDPLSVDGDGRFGSVEQIIEATMRRPCPAALTKSPSNARAHLLVYIYQNARTVLDLAYKLKDVVHHESFREKKSIWYRHLNFTAKTKGPDGLDCCIDKLFFLELKSTKHDGINEEWTVSCFCMVEPSDNGSCSGCLDGMKHPNKADVYNGSHVRPDVLFGLPAQRSDSDEDDSSKERRIRYLFEDYEPFVVPAHATLKVKTEDDTGV</sequence>
<reference evidence="2" key="2">
    <citation type="submission" date="2017-06" db="EMBL/GenBank/DDBJ databases">
        <title>WGS assembly of Brachypodium distachyon.</title>
        <authorList>
            <consortium name="The International Brachypodium Initiative"/>
            <person name="Lucas S."/>
            <person name="Harmon-Smith M."/>
            <person name="Lail K."/>
            <person name="Tice H."/>
            <person name="Grimwood J."/>
            <person name="Bruce D."/>
            <person name="Barry K."/>
            <person name="Shu S."/>
            <person name="Lindquist E."/>
            <person name="Wang M."/>
            <person name="Pitluck S."/>
            <person name="Vogel J.P."/>
            <person name="Garvin D.F."/>
            <person name="Mockler T.C."/>
            <person name="Schmutz J."/>
            <person name="Rokhsar D."/>
            <person name="Bevan M.W."/>
        </authorList>
    </citation>
    <scope>NUCLEOTIDE SEQUENCE</scope>
    <source>
        <strain evidence="2">Bd21</strain>
    </source>
</reference>
<proteinExistence type="predicted"/>
<organism evidence="3">
    <name type="scientific">Brachypodium distachyon</name>
    <name type="common">Purple false brome</name>
    <name type="synonym">Trachynia distachya</name>
    <dbReference type="NCBI Taxonomy" id="15368"/>
    <lineage>
        <taxon>Eukaryota</taxon>
        <taxon>Viridiplantae</taxon>
        <taxon>Streptophyta</taxon>
        <taxon>Embryophyta</taxon>
        <taxon>Tracheophyta</taxon>
        <taxon>Spermatophyta</taxon>
        <taxon>Magnoliopsida</taxon>
        <taxon>Liliopsida</taxon>
        <taxon>Poales</taxon>
        <taxon>Poaceae</taxon>
        <taxon>BOP clade</taxon>
        <taxon>Pooideae</taxon>
        <taxon>Stipodae</taxon>
        <taxon>Brachypodieae</taxon>
        <taxon>Brachypodium</taxon>
    </lineage>
</organism>
<feature type="domain" description="DUF3615" evidence="1">
    <location>
        <begin position="62"/>
        <end position="149"/>
    </location>
</feature>
<accession>I1J289</accession>
<evidence type="ECO:0000313" key="2">
    <source>
        <dbReference type="EMBL" id="KQJ84810.1"/>
    </source>
</evidence>
<reference evidence="2 3" key="1">
    <citation type="journal article" date="2010" name="Nature">
        <title>Genome sequencing and analysis of the model grass Brachypodium distachyon.</title>
        <authorList>
            <consortium name="International Brachypodium Initiative"/>
        </authorList>
    </citation>
    <scope>NUCLEOTIDE SEQUENCE [LARGE SCALE GENOMIC DNA]</scope>
    <source>
        <strain evidence="2 3">Bd21</strain>
    </source>
</reference>
<dbReference type="InterPro" id="IPR022059">
    <property type="entry name" value="DUF3615"/>
</dbReference>
<dbReference type="InParanoid" id="I1J289"/>
<dbReference type="Gramene" id="KQJ84810">
    <property type="protein sequence ID" value="KQJ84810"/>
    <property type="gene ID" value="BRADI_5g23000v3"/>
</dbReference>
<evidence type="ECO:0000313" key="3">
    <source>
        <dbReference type="EnsemblPlants" id="KQJ84810"/>
    </source>
</evidence>
<dbReference type="EMBL" id="CM000884">
    <property type="protein sequence ID" value="KQJ84810.1"/>
    <property type="molecule type" value="Genomic_DNA"/>
</dbReference>
<dbReference type="Pfam" id="PF12274">
    <property type="entry name" value="DUF3615"/>
    <property type="match status" value="1"/>
</dbReference>
<dbReference type="PANTHER" id="PTHR33326:SF35">
    <property type="match status" value="1"/>
</dbReference>
<dbReference type="AlphaFoldDB" id="I1J289"/>
<reference evidence="3" key="3">
    <citation type="submission" date="2018-08" db="UniProtKB">
        <authorList>
            <consortium name="EnsemblPlants"/>
        </authorList>
    </citation>
    <scope>IDENTIFICATION</scope>
    <source>
        <strain evidence="3">cv. Bd21</strain>
    </source>
</reference>
<dbReference type="EnsemblPlants" id="KQJ84810">
    <property type="protein sequence ID" value="KQJ84810"/>
    <property type="gene ID" value="BRADI_5g23000v3"/>
</dbReference>
<dbReference type="PANTHER" id="PTHR33326">
    <property type="entry name" value="OS05G0543800 PROTEIN"/>
    <property type="match status" value="1"/>
</dbReference>
<dbReference type="eggNOG" id="ENOG502R51V">
    <property type="taxonomic scope" value="Eukaryota"/>
</dbReference>
<name>I1J289_BRADI</name>
<evidence type="ECO:0000313" key="4">
    <source>
        <dbReference type="Proteomes" id="UP000008810"/>
    </source>
</evidence>